<dbReference type="Pfam" id="PF14253">
    <property type="entry name" value="AbiH"/>
    <property type="match status" value="1"/>
</dbReference>
<comment type="caution">
    <text evidence="2">The sequence shown here is derived from an EMBL/GenBank/DDBJ whole genome shotgun (WGS) entry which is preliminary data.</text>
</comment>
<evidence type="ECO:0000256" key="1">
    <source>
        <dbReference type="SAM" id="Coils"/>
    </source>
</evidence>
<accession>A0A3R5WND1</accession>
<reference evidence="2 3" key="1">
    <citation type="submission" date="2018-08" db="EMBL/GenBank/DDBJ databases">
        <title>A genome reference for cultivated species of the human gut microbiota.</title>
        <authorList>
            <person name="Zou Y."/>
            <person name="Xue W."/>
            <person name="Luo G."/>
        </authorList>
    </citation>
    <scope>NUCLEOTIDE SEQUENCE [LARGE SCALE GENOMIC DNA]</scope>
    <source>
        <strain evidence="2 3">AF22-21</strain>
    </source>
</reference>
<evidence type="ECO:0000313" key="3">
    <source>
        <dbReference type="Proteomes" id="UP000283295"/>
    </source>
</evidence>
<dbReference type="AlphaFoldDB" id="A0A3R5WND1"/>
<name>A0A3R5WND1_9FIRM</name>
<evidence type="ECO:0000313" key="2">
    <source>
        <dbReference type="EMBL" id="RGS41435.1"/>
    </source>
</evidence>
<feature type="coiled-coil region" evidence="1">
    <location>
        <begin position="288"/>
        <end position="343"/>
    </location>
</feature>
<organism evidence="2 3">
    <name type="scientific">Coprococcus eutactus</name>
    <dbReference type="NCBI Taxonomy" id="33043"/>
    <lineage>
        <taxon>Bacteria</taxon>
        <taxon>Bacillati</taxon>
        <taxon>Bacillota</taxon>
        <taxon>Clostridia</taxon>
        <taxon>Lachnospirales</taxon>
        <taxon>Lachnospiraceae</taxon>
        <taxon>Coprococcus</taxon>
    </lineage>
</organism>
<dbReference type="EMBL" id="QRVK01000020">
    <property type="protein sequence ID" value="RGS41435.1"/>
    <property type="molecule type" value="Genomic_DNA"/>
</dbReference>
<dbReference type="InterPro" id="IPR025935">
    <property type="entry name" value="AbiH"/>
</dbReference>
<dbReference type="OrthoDB" id="9810135at2"/>
<gene>
    <name evidence="2" type="ORF">DWX94_08810</name>
</gene>
<evidence type="ECO:0008006" key="4">
    <source>
        <dbReference type="Google" id="ProtNLM"/>
    </source>
</evidence>
<sequence>MIFRKKKKPTELQSPIDTIVVIGNGFDRWQGLNTSYADFKTYYHEHLDEILKKLHIKKRKYVSPDGTVEEWSDVELVYGDPFDPGELDNEFWNNFENSLADIDAERINLFFGKERRDLKDMRRSLRNTKRILTEAFCGWIASISITKEDTGYRFGDNCVFINFNYTDTLRKRFGVDEMREFHIHGEATDKKSIVFGHNRHPQEPEALLATMGGRFGGLYLVDEILYETDKHCQDIIQILCMFLAMNGVMSEEIKDIYVLGQSMSPVDIEYFDFLMRCSKVPFLDNVEEESGELEAEDELDELNELNQRMQFIIDEIGYHNTANENAANAMERWQQREQAARNEQYSKEFLKMIGNPTKTELDSVKVAPRTEDAKWHISYFGDTDKEWKEIVMKELGCSNYQLYPSIDECISKWKK</sequence>
<proteinExistence type="predicted"/>
<keyword evidence="1" id="KW-0175">Coiled coil</keyword>
<dbReference type="Proteomes" id="UP000283295">
    <property type="component" value="Unassembled WGS sequence"/>
</dbReference>
<protein>
    <recommendedName>
        <fullName evidence="4">Bacteriophage abortive infection AbiH</fullName>
    </recommendedName>
</protein>